<reference evidence="1 2" key="1">
    <citation type="journal article" date="2022" name="Plant J.">
        <title>Chromosome-level genome of Camellia lanceoleosa provides a valuable resource for understanding genome evolution and self-incompatibility.</title>
        <authorList>
            <person name="Gong W."/>
            <person name="Xiao S."/>
            <person name="Wang L."/>
            <person name="Liao Z."/>
            <person name="Chang Y."/>
            <person name="Mo W."/>
            <person name="Hu G."/>
            <person name="Li W."/>
            <person name="Zhao G."/>
            <person name="Zhu H."/>
            <person name="Hu X."/>
            <person name="Ji K."/>
            <person name="Xiang X."/>
            <person name="Song Q."/>
            <person name="Yuan D."/>
            <person name="Jin S."/>
            <person name="Zhang L."/>
        </authorList>
    </citation>
    <scope>NUCLEOTIDE SEQUENCE [LARGE SCALE GENOMIC DNA]</scope>
    <source>
        <strain evidence="1">SQ_2022a</strain>
    </source>
</reference>
<accession>A0ACC0IUE3</accession>
<comment type="caution">
    <text evidence="1">The sequence shown here is derived from an EMBL/GenBank/DDBJ whole genome shotgun (WGS) entry which is preliminary data.</text>
</comment>
<sequence>MAETIAGPFVAFVVERLGDVLIQKKNLLRGVSGQVEEMQRELNRMKCFLKDAAEKREEGDERVHNWVVEIREATYDAEAVIDTYIIKVAFRRKTGSILNVLMRKSEIVEWWRWDLELEASSRSLLTTSMFSLGSSNRGQLTVDIHNWLCCSSTSSYFFCRSIAEPAFIPQILSMDQPDEWSDVDNSVPWSVDVTHGRILESDRNRVERRQMTKSPEDETPHLKSRSLVGLEWSYAPSRSEKSKTARNERIEGDRDAVSRLWDRGRESIVQQGLE</sequence>
<dbReference type="Proteomes" id="UP001060215">
    <property type="component" value="Chromosome 3"/>
</dbReference>
<dbReference type="EMBL" id="CM045760">
    <property type="protein sequence ID" value="KAI8027746.1"/>
    <property type="molecule type" value="Genomic_DNA"/>
</dbReference>
<proteinExistence type="predicted"/>
<name>A0ACC0IUE3_9ERIC</name>
<protein>
    <submittedName>
        <fullName evidence="1">Disease resistance protein</fullName>
    </submittedName>
</protein>
<evidence type="ECO:0000313" key="1">
    <source>
        <dbReference type="EMBL" id="KAI8027746.1"/>
    </source>
</evidence>
<organism evidence="1 2">
    <name type="scientific">Camellia lanceoleosa</name>
    <dbReference type="NCBI Taxonomy" id="1840588"/>
    <lineage>
        <taxon>Eukaryota</taxon>
        <taxon>Viridiplantae</taxon>
        <taxon>Streptophyta</taxon>
        <taxon>Embryophyta</taxon>
        <taxon>Tracheophyta</taxon>
        <taxon>Spermatophyta</taxon>
        <taxon>Magnoliopsida</taxon>
        <taxon>eudicotyledons</taxon>
        <taxon>Gunneridae</taxon>
        <taxon>Pentapetalae</taxon>
        <taxon>asterids</taxon>
        <taxon>Ericales</taxon>
        <taxon>Theaceae</taxon>
        <taxon>Camellia</taxon>
    </lineage>
</organism>
<gene>
    <name evidence="1" type="ORF">LOK49_LG02G03824</name>
</gene>
<keyword evidence="2" id="KW-1185">Reference proteome</keyword>
<evidence type="ECO:0000313" key="2">
    <source>
        <dbReference type="Proteomes" id="UP001060215"/>
    </source>
</evidence>